<dbReference type="Proteomes" id="UP000315711">
    <property type="component" value="Unassembled WGS sequence"/>
</dbReference>
<dbReference type="Pfam" id="PF02690">
    <property type="entry name" value="Na_Pi_cotrans"/>
    <property type="match status" value="2"/>
</dbReference>
<dbReference type="GO" id="GO:0005436">
    <property type="term" value="F:sodium:phosphate symporter activity"/>
    <property type="evidence" value="ECO:0007669"/>
    <property type="project" value="InterPro"/>
</dbReference>
<dbReference type="Pfam" id="PF01895">
    <property type="entry name" value="PhoU"/>
    <property type="match status" value="2"/>
</dbReference>
<reference evidence="8 9" key="1">
    <citation type="journal article" date="2015" name="Stand. Genomic Sci.">
        <title>Genomic Encyclopedia of Bacterial and Archaeal Type Strains, Phase III: the genomes of soil and plant-associated and newly described type strains.</title>
        <authorList>
            <person name="Whitman W.B."/>
            <person name="Woyke T."/>
            <person name="Klenk H.P."/>
            <person name="Zhou Y."/>
            <person name="Lilburn T.G."/>
            <person name="Beck B.J."/>
            <person name="De Vos P."/>
            <person name="Vandamme P."/>
            <person name="Eisen J.A."/>
            <person name="Garrity G."/>
            <person name="Hugenholtz P."/>
            <person name="Kyrpides N.C."/>
        </authorList>
    </citation>
    <scope>NUCLEOTIDE SEQUENCE [LARGE SCALE GENOMIC DNA]</scope>
    <source>
        <strain evidence="8 9">CGMCC 1.10116</strain>
    </source>
</reference>
<keyword evidence="9" id="KW-1185">Reference proteome</keyword>
<feature type="transmembrane region" description="Helical" evidence="6">
    <location>
        <begin position="110"/>
        <end position="127"/>
    </location>
</feature>
<dbReference type="PANTHER" id="PTHR10010:SF46">
    <property type="entry name" value="SODIUM-DEPENDENT PHOSPHATE TRANSPORT PROTEIN 2B"/>
    <property type="match status" value="1"/>
</dbReference>
<evidence type="ECO:0000256" key="1">
    <source>
        <dbReference type="ARBA" id="ARBA00004651"/>
    </source>
</evidence>
<feature type="domain" description="PhoU" evidence="7">
    <location>
        <begin position="451"/>
        <end position="536"/>
    </location>
</feature>
<evidence type="ECO:0000256" key="6">
    <source>
        <dbReference type="SAM" id="Phobius"/>
    </source>
</evidence>
<name>A0A562QQZ1_9BACI</name>
<evidence type="ECO:0000313" key="8">
    <source>
        <dbReference type="EMBL" id="TWI59125.1"/>
    </source>
</evidence>
<dbReference type="GO" id="GO:0044341">
    <property type="term" value="P:sodium-dependent phosphate transport"/>
    <property type="evidence" value="ECO:0007669"/>
    <property type="project" value="InterPro"/>
</dbReference>
<protein>
    <submittedName>
        <fullName evidence="8">Phosphate:Na+ symporter</fullName>
    </submittedName>
</protein>
<dbReference type="AlphaFoldDB" id="A0A562QQZ1"/>
<feature type="transmembrane region" description="Helical" evidence="6">
    <location>
        <begin position="175"/>
        <end position="201"/>
    </location>
</feature>
<dbReference type="RefSeq" id="WP_144449204.1">
    <property type="nucleotide sequence ID" value="NZ_VLKZ01000002.1"/>
</dbReference>
<evidence type="ECO:0000259" key="7">
    <source>
        <dbReference type="Pfam" id="PF01895"/>
    </source>
</evidence>
<dbReference type="EMBL" id="VLKZ01000002">
    <property type="protein sequence ID" value="TWI59125.1"/>
    <property type="molecule type" value="Genomic_DNA"/>
</dbReference>
<comment type="subcellular location">
    <subcellularLocation>
        <location evidence="1">Cell membrane</location>
        <topology evidence="1">Multi-pass membrane protein</topology>
    </subcellularLocation>
</comment>
<dbReference type="PANTHER" id="PTHR10010">
    <property type="entry name" value="SOLUTE CARRIER FAMILY 34 SODIUM PHOSPHATE , MEMBER 2-RELATED"/>
    <property type="match status" value="1"/>
</dbReference>
<accession>A0A562QQZ1</accession>
<evidence type="ECO:0000256" key="2">
    <source>
        <dbReference type="ARBA" id="ARBA00022475"/>
    </source>
</evidence>
<organism evidence="8 9">
    <name type="scientific">Halalkalibacter nanhaiisediminis</name>
    <dbReference type="NCBI Taxonomy" id="688079"/>
    <lineage>
        <taxon>Bacteria</taxon>
        <taxon>Bacillati</taxon>
        <taxon>Bacillota</taxon>
        <taxon>Bacilli</taxon>
        <taxon>Bacillales</taxon>
        <taxon>Bacillaceae</taxon>
        <taxon>Halalkalibacter</taxon>
    </lineage>
</organism>
<keyword evidence="4 6" id="KW-1133">Transmembrane helix</keyword>
<evidence type="ECO:0000256" key="4">
    <source>
        <dbReference type="ARBA" id="ARBA00022989"/>
    </source>
</evidence>
<dbReference type="SUPFAM" id="SSF109755">
    <property type="entry name" value="PhoU-like"/>
    <property type="match status" value="1"/>
</dbReference>
<feature type="transmembrane region" description="Helical" evidence="6">
    <location>
        <begin position="221"/>
        <end position="239"/>
    </location>
</feature>
<feature type="transmembrane region" description="Helical" evidence="6">
    <location>
        <begin position="85"/>
        <end position="103"/>
    </location>
</feature>
<feature type="domain" description="PhoU" evidence="7">
    <location>
        <begin position="346"/>
        <end position="433"/>
    </location>
</feature>
<keyword evidence="2" id="KW-1003">Cell membrane</keyword>
<dbReference type="InterPro" id="IPR026022">
    <property type="entry name" value="PhoU_dom"/>
</dbReference>
<dbReference type="NCBIfam" id="TIGR00704">
    <property type="entry name" value="NaPi_cotrn_rel"/>
    <property type="match status" value="1"/>
</dbReference>
<dbReference type="InterPro" id="IPR038078">
    <property type="entry name" value="PhoU-like_sf"/>
</dbReference>
<dbReference type="InterPro" id="IPR004633">
    <property type="entry name" value="NaPi_cotrn-rel/YqeW-like"/>
</dbReference>
<keyword evidence="3 6" id="KW-0812">Transmembrane</keyword>
<gene>
    <name evidence="8" type="ORF">IQ10_00837</name>
</gene>
<proteinExistence type="predicted"/>
<dbReference type="Gene3D" id="1.20.58.220">
    <property type="entry name" value="Phosphate transport system protein phou homolog 2, domain 2"/>
    <property type="match status" value="1"/>
</dbReference>
<sequence>MDLQTILFMFFGGLGIFLFGITYMGDGLQKAAGDRLRDLLDKYTTNPIMGILAGLVVTILIQSSSGTTVLTIGLVNAGFMTLKQAIGVIMGANIGTTITAFIIGIKISDYALPIIAVGTFLIFFFKNRKANNIGQILFGFGALFYGLNLMGDAMKPLREVQAFTDMMINLSDNPLLGVFIGTVFTMIVQSSSASIALLQALFSQGLMDLNAALPVLFGDNIGTTITAVLASIGASVAAKRAALTHVIFNLIGTVIVLLLFSPFVYLISSLQDSLGLNPEMTIAFAHGIFNVSNTLIQAPFIAILALIVTKLVPGEDSTIEYKAVHLDERFIRESPSIALGQGQKEVLRMAELTEKGLEEVGLFMKTHEKKHGEMVPQFENAINNLDRKITDYLVKLSSHSLSGEDSKLHSTLLNTIRDLERIGDHMENIMELVQYQITNKVIFSESAIADLDEMFDLTLSTLKQSIKALETGNQDDARSVLEKEEKIDNMERDLRKKHIIRLNENRCTGAAGIIYVDIVSNLERVGDHAVNIAEVVIGED</sequence>
<feature type="transmembrane region" description="Helical" evidence="6">
    <location>
        <begin position="6"/>
        <end position="25"/>
    </location>
</feature>
<evidence type="ECO:0000256" key="3">
    <source>
        <dbReference type="ARBA" id="ARBA00022692"/>
    </source>
</evidence>
<comment type="caution">
    <text evidence="8">The sequence shown here is derived from an EMBL/GenBank/DDBJ whole genome shotgun (WGS) entry which is preliminary data.</text>
</comment>
<evidence type="ECO:0000313" key="9">
    <source>
        <dbReference type="Proteomes" id="UP000315711"/>
    </source>
</evidence>
<dbReference type="GO" id="GO:0005886">
    <property type="term" value="C:plasma membrane"/>
    <property type="evidence" value="ECO:0007669"/>
    <property type="project" value="UniProtKB-SubCell"/>
</dbReference>
<dbReference type="InterPro" id="IPR003841">
    <property type="entry name" value="Na/Pi_transpt"/>
</dbReference>
<dbReference type="OrthoDB" id="9763003at2"/>
<feature type="transmembrane region" description="Helical" evidence="6">
    <location>
        <begin position="246"/>
        <end position="267"/>
    </location>
</feature>
<keyword evidence="5 6" id="KW-0472">Membrane</keyword>
<feature type="transmembrane region" description="Helical" evidence="6">
    <location>
        <begin position="46"/>
        <end position="65"/>
    </location>
</feature>
<evidence type="ECO:0000256" key="5">
    <source>
        <dbReference type="ARBA" id="ARBA00023136"/>
    </source>
</evidence>
<feature type="transmembrane region" description="Helical" evidence="6">
    <location>
        <begin position="287"/>
        <end position="308"/>
    </location>
</feature>
<dbReference type="NCBIfam" id="NF037997">
    <property type="entry name" value="Na_Pi_symport"/>
    <property type="match status" value="1"/>
</dbReference>